<reference evidence="1" key="1">
    <citation type="submission" date="2016-01" db="EMBL/GenBank/DDBJ databases">
        <authorList>
            <person name="Peeters C."/>
        </authorList>
    </citation>
    <scope>NUCLEOTIDE SEQUENCE [LARGE SCALE GENOMIC DNA]</scope>
    <source>
        <strain evidence="1">LMG 29323</strain>
    </source>
</reference>
<dbReference type="CDD" id="cd00586">
    <property type="entry name" value="4HBT"/>
    <property type="match status" value="1"/>
</dbReference>
<protein>
    <submittedName>
        <fullName evidence="1">Thioesterase-like protein</fullName>
    </submittedName>
</protein>
<organism evidence="1 2">
    <name type="scientific">Caballeronia pedi</name>
    <dbReference type="NCBI Taxonomy" id="1777141"/>
    <lineage>
        <taxon>Bacteria</taxon>
        <taxon>Pseudomonadati</taxon>
        <taxon>Pseudomonadota</taxon>
        <taxon>Betaproteobacteria</taxon>
        <taxon>Burkholderiales</taxon>
        <taxon>Burkholderiaceae</taxon>
        <taxon>Caballeronia</taxon>
    </lineage>
</organism>
<gene>
    <name evidence="1" type="ORF">AWB80_07045</name>
</gene>
<accession>A0A158DKC0</accession>
<dbReference type="SUPFAM" id="SSF54637">
    <property type="entry name" value="Thioesterase/thiol ester dehydrase-isomerase"/>
    <property type="match status" value="1"/>
</dbReference>
<dbReference type="Gene3D" id="3.10.129.10">
    <property type="entry name" value="Hotdog Thioesterase"/>
    <property type="match status" value="1"/>
</dbReference>
<dbReference type="OrthoDB" id="21822at2"/>
<name>A0A158DKC0_9BURK</name>
<proteinExistence type="predicted"/>
<evidence type="ECO:0000313" key="2">
    <source>
        <dbReference type="Proteomes" id="UP000054911"/>
    </source>
</evidence>
<dbReference type="Proteomes" id="UP000054911">
    <property type="component" value="Unassembled WGS sequence"/>
</dbReference>
<dbReference type="EMBL" id="FCOE02000041">
    <property type="protein sequence ID" value="SAK94975.1"/>
    <property type="molecule type" value="Genomic_DNA"/>
</dbReference>
<dbReference type="RefSeq" id="WP_061179293.1">
    <property type="nucleotide sequence ID" value="NZ_FCOE02000041.1"/>
</dbReference>
<comment type="caution">
    <text evidence="1">The sequence shown here is derived from an EMBL/GenBank/DDBJ whole genome shotgun (WGS) entry which is preliminary data.</text>
</comment>
<keyword evidence="2" id="KW-1185">Reference proteome</keyword>
<evidence type="ECO:0000313" key="1">
    <source>
        <dbReference type="EMBL" id="SAK94975.1"/>
    </source>
</evidence>
<dbReference type="AlphaFoldDB" id="A0A158DKC0"/>
<dbReference type="Pfam" id="PF13279">
    <property type="entry name" value="4HBT_2"/>
    <property type="match status" value="1"/>
</dbReference>
<dbReference type="InterPro" id="IPR029069">
    <property type="entry name" value="HotDog_dom_sf"/>
</dbReference>
<sequence>MIHSYEYVLREDPFIVRRTVRWADCDPAGVVFTGRFGDYVLSAVALFKEFIAESTGGEGKSLGERFNVGLPCRGMTFDFHGTLWPNDSIDIRCSIGEVRTRSFDILLDAKSPDSRPIFTAKFSPICVRTDARVGTDIPDPMRRALAQFSQNPLQQTELT</sequence>
<dbReference type="STRING" id="1777141.AWB80_07045"/>